<dbReference type="AlphaFoldDB" id="A0A7X2STH0"/>
<comment type="catalytic activity">
    <reaction evidence="1">
        <text>(2S)-2-acetolactate + H(+) = (R)-acetoin + CO2</text>
        <dbReference type="Rhea" id="RHEA:21580"/>
        <dbReference type="ChEBI" id="CHEBI:15378"/>
        <dbReference type="ChEBI" id="CHEBI:15686"/>
        <dbReference type="ChEBI" id="CHEBI:16526"/>
        <dbReference type="ChEBI" id="CHEBI:58476"/>
        <dbReference type="EC" id="4.1.1.5"/>
    </reaction>
</comment>
<name>A0A7X2STH0_9LACO</name>
<keyword evidence="7" id="KW-0005">Acetoin biosynthesis</keyword>
<dbReference type="Gene3D" id="3.30.1330.80">
    <property type="entry name" value="Hypothetical protein, similar to alpha- acetolactate decarboxylase, domain 2"/>
    <property type="match status" value="1"/>
</dbReference>
<evidence type="ECO:0000256" key="3">
    <source>
        <dbReference type="ARBA" id="ARBA00007106"/>
    </source>
</evidence>
<evidence type="ECO:0000256" key="2">
    <source>
        <dbReference type="ARBA" id="ARBA00005170"/>
    </source>
</evidence>
<dbReference type="EC" id="4.1.1.5" evidence="4"/>
<evidence type="ECO:0000256" key="7">
    <source>
        <dbReference type="ARBA" id="ARBA00023061"/>
    </source>
</evidence>
<accession>A0A7X2STH0</accession>
<evidence type="ECO:0000256" key="8">
    <source>
        <dbReference type="ARBA" id="ARBA00023239"/>
    </source>
</evidence>
<comment type="similarity">
    <text evidence="3">Belongs to the alpha-acetolactate decarboxylase family.</text>
</comment>
<sequence length="80" mass="9336">DLSPFCSFTFFTPDMTHTIDGEMTREEFEQEIASLLPSKNLFYAIRLDGVFKKVQTRTVERQEKPYVPMIEAVKTQPVFN</sequence>
<protein>
    <recommendedName>
        <fullName evidence="5">Alpha-acetolactate decarboxylase</fullName>
        <ecNumber evidence="4">4.1.1.5</ecNumber>
    </recommendedName>
</protein>
<feature type="non-terminal residue" evidence="9">
    <location>
        <position position="80"/>
    </location>
</feature>
<feature type="non-terminal residue" evidence="9">
    <location>
        <position position="1"/>
    </location>
</feature>
<evidence type="ECO:0000256" key="6">
    <source>
        <dbReference type="ARBA" id="ARBA00022793"/>
    </source>
</evidence>
<dbReference type="PANTHER" id="PTHR35524:SF1">
    <property type="entry name" value="ALPHA-ACETOLACTATE DECARBOXYLASE"/>
    <property type="match status" value="1"/>
</dbReference>
<keyword evidence="8" id="KW-0456">Lyase</keyword>
<evidence type="ECO:0000313" key="9">
    <source>
        <dbReference type="EMBL" id="MSE09803.1"/>
    </source>
</evidence>
<dbReference type="Pfam" id="PF03306">
    <property type="entry name" value="AAL_decarboxy"/>
    <property type="match status" value="1"/>
</dbReference>
<proteinExistence type="inferred from homology"/>
<reference evidence="9 10" key="1">
    <citation type="submission" date="2019-11" db="EMBL/GenBank/DDBJ databases">
        <title>Draft Genome Sequence of Plant Growth-Promoting Rhizosphere-Associated Bacteria.</title>
        <authorList>
            <person name="Vasilyev I.Y."/>
            <person name="Radchenko V."/>
            <person name="Ilnitskaya E.V."/>
        </authorList>
    </citation>
    <scope>NUCLEOTIDE SEQUENCE [LARGE SCALE GENOMIC DNA]</scope>
    <source>
        <strain evidence="9 10">VRA_01-1sq_f</strain>
    </source>
</reference>
<dbReference type="InterPro" id="IPR005128">
    <property type="entry name" value="Acetolactate_a_deCO2ase"/>
</dbReference>
<dbReference type="PANTHER" id="PTHR35524">
    <property type="entry name" value="ALPHA-ACETOLACTATE DECARBOXYLASE"/>
    <property type="match status" value="1"/>
</dbReference>
<gene>
    <name evidence="9" type="ORF">GKC33_14425</name>
</gene>
<comment type="pathway">
    <text evidence="2">Polyol metabolism; (R,R)-butane-2,3-diol biosynthesis; (R,R)-butane-2,3-diol from pyruvate: step 2/3.</text>
</comment>
<organism evidence="9 10">
    <name type="scientific">Ligilactobacillus salivarius</name>
    <dbReference type="NCBI Taxonomy" id="1624"/>
    <lineage>
        <taxon>Bacteria</taxon>
        <taxon>Bacillati</taxon>
        <taxon>Bacillota</taxon>
        <taxon>Bacilli</taxon>
        <taxon>Lactobacillales</taxon>
        <taxon>Lactobacillaceae</taxon>
        <taxon>Ligilactobacillus</taxon>
    </lineage>
</organism>
<evidence type="ECO:0000256" key="4">
    <source>
        <dbReference type="ARBA" id="ARBA00013204"/>
    </source>
</evidence>
<evidence type="ECO:0000313" key="10">
    <source>
        <dbReference type="Proteomes" id="UP000467635"/>
    </source>
</evidence>
<dbReference type="EMBL" id="WKKX01001287">
    <property type="protein sequence ID" value="MSE09803.1"/>
    <property type="molecule type" value="Genomic_DNA"/>
</dbReference>
<dbReference type="Proteomes" id="UP000467635">
    <property type="component" value="Unassembled WGS sequence"/>
</dbReference>
<evidence type="ECO:0000256" key="5">
    <source>
        <dbReference type="ARBA" id="ARBA00020164"/>
    </source>
</evidence>
<comment type="caution">
    <text evidence="9">The sequence shown here is derived from an EMBL/GenBank/DDBJ whole genome shotgun (WGS) entry which is preliminary data.</text>
</comment>
<dbReference type="GO" id="GO:0047605">
    <property type="term" value="F:acetolactate decarboxylase activity"/>
    <property type="evidence" value="ECO:0007669"/>
    <property type="project" value="UniProtKB-EC"/>
</dbReference>
<dbReference type="SUPFAM" id="SSF117856">
    <property type="entry name" value="AF0104/ALDC/Ptd012-like"/>
    <property type="match status" value="1"/>
</dbReference>
<dbReference type="GO" id="GO:0045151">
    <property type="term" value="P:acetoin biosynthetic process"/>
    <property type="evidence" value="ECO:0007669"/>
    <property type="project" value="UniProtKB-KW"/>
</dbReference>
<dbReference type="UniPathway" id="UPA00626">
    <property type="reaction ID" value="UER00678"/>
</dbReference>
<keyword evidence="6" id="KW-0210">Decarboxylase</keyword>
<evidence type="ECO:0000256" key="1">
    <source>
        <dbReference type="ARBA" id="ARBA00001784"/>
    </source>
</evidence>